<dbReference type="PANTHER" id="PTHR11104">
    <property type="entry name" value="AMINOGLYCOSIDE N3-ACETYLTRANSFERASE"/>
    <property type="match status" value="1"/>
</dbReference>
<dbReference type="Proteomes" id="UP001596113">
    <property type="component" value="Unassembled WGS sequence"/>
</dbReference>
<evidence type="ECO:0000256" key="1">
    <source>
        <dbReference type="ARBA" id="ARBA00006383"/>
    </source>
</evidence>
<sequence length="271" mass="30316">MSKPVVTQEEMIRAFSQAGIVPSEIVLTHSSLKSLGDVQGGPLSVIDALKATVSNKGTVVFPSLVQRDFANAYRNWDREKSPSDVGLISETFRLLPDSLRSDQATHSVTAWGRQAEELTNSHSAYGPRMGVFGDYCFSYSSPWQKMYHENARILFIGVDLVYNTFKHFAEYVLVEYYCGLITDSRRKCVAMSKLATHDKPGVWPFHEGLKTQAMLEERGLVSHAACGNAALISVKAQDYVDLALEAFKADPAHWFDRPFLDWLERDVMSAI</sequence>
<dbReference type="Pfam" id="PF02522">
    <property type="entry name" value="Antibiotic_NAT"/>
    <property type="match status" value="1"/>
</dbReference>
<comment type="catalytic activity">
    <reaction evidence="4">
        <text>a 2-deoxystreptamine antibiotic + acetyl-CoA = an N(3)-acetyl-2-deoxystreptamine antibiotic + CoA + H(+)</text>
        <dbReference type="Rhea" id="RHEA:12665"/>
        <dbReference type="ChEBI" id="CHEBI:15378"/>
        <dbReference type="ChEBI" id="CHEBI:57287"/>
        <dbReference type="ChEBI" id="CHEBI:57288"/>
        <dbReference type="ChEBI" id="CHEBI:57921"/>
        <dbReference type="ChEBI" id="CHEBI:77452"/>
        <dbReference type="EC" id="2.3.1.81"/>
    </reaction>
</comment>
<evidence type="ECO:0000256" key="3">
    <source>
        <dbReference type="ARBA" id="ARBA00023315"/>
    </source>
</evidence>
<dbReference type="PANTHER" id="PTHR11104:SF0">
    <property type="entry name" value="SPBETA PROPHAGE-DERIVED AMINOGLYCOSIDE N(3')-ACETYLTRANSFERASE-LIKE PROTEIN YOKD"/>
    <property type="match status" value="1"/>
</dbReference>
<comment type="caution">
    <text evidence="5">The sequence shown here is derived from an EMBL/GenBank/DDBJ whole genome shotgun (WGS) entry which is preliminary data.</text>
</comment>
<dbReference type="InterPro" id="IPR028345">
    <property type="entry name" value="Antibiotic_NAT-like"/>
</dbReference>
<keyword evidence="4" id="KW-0046">Antibiotic resistance</keyword>
<evidence type="ECO:0000256" key="4">
    <source>
        <dbReference type="RuleBase" id="RU365031"/>
    </source>
</evidence>
<accession>A0ABW0I2J8</accession>
<dbReference type="EMBL" id="JBHSMI010000067">
    <property type="protein sequence ID" value="MFC5407534.1"/>
    <property type="molecule type" value="Genomic_DNA"/>
</dbReference>
<name>A0ABW0I2J8_9BACL</name>
<evidence type="ECO:0000313" key="6">
    <source>
        <dbReference type="Proteomes" id="UP001596113"/>
    </source>
</evidence>
<organism evidence="5 6">
    <name type="scientific">Cohnella soli</name>
    <dbReference type="NCBI Taxonomy" id="425005"/>
    <lineage>
        <taxon>Bacteria</taxon>
        <taxon>Bacillati</taxon>
        <taxon>Bacillota</taxon>
        <taxon>Bacilli</taxon>
        <taxon>Bacillales</taxon>
        <taxon>Paenibacillaceae</taxon>
        <taxon>Cohnella</taxon>
    </lineage>
</organism>
<keyword evidence="3 4" id="KW-0012">Acyltransferase</keyword>
<comment type="similarity">
    <text evidence="1 4">Belongs to the antibiotic N-acetyltransferase family.</text>
</comment>
<protein>
    <recommendedName>
        <fullName evidence="4">Aminoglycoside N(3)-acetyltransferase</fullName>
        <ecNumber evidence="4">2.3.1.-</ecNumber>
    </recommendedName>
</protein>
<dbReference type="InterPro" id="IPR003679">
    <property type="entry name" value="Amioglycoside_AcTrfase"/>
</dbReference>
<proteinExistence type="inferred from homology"/>
<keyword evidence="6" id="KW-1185">Reference proteome</keyword>
<dbReference type="RefSeq" id="WP_378140282.1">
    <property type="nucleotide sequence ID" value="NZ_JBHSMI010000067.1"/>
</dbReference>
<dbReference type="EC" id="2.3.1.-" evidence="4"/>
<gene>
    <name evidence="5" type="ORF">ACFPOF_32790</name>
</gene>
<reference evidence="6" key="1">
    <citation type="journal article" date="2019" name="Int. J. Syst. Evol. Microbiol.">
        <title>The Global Catalogue of Microorganisms (GCM) 10K type strain sequencing project: providing services to taxonomists for standard genome sequencing and annotation.</title>
        <authorList>
            <consortium name="The Broad Institute Genomics Platform"/>
            <consortium name="The Broad Institute Genome Sequencing Center for Infectious Disease"/>
            <person name="Wu L."/>
            <person name="Ma J."/>
        </authorList>
    </citation>
    <scope>NUCLEOTIDE SEQUENCE [LARGE SCALE GENOMIC DNA]</scope>
    <source>
        <strain evidence="6">CGMCC 1.18575</strain>
    </source>
</reference>
<evidence type="ECO:0000313" key="5">
    <source>
        <dbReference type="EMBL" id="MFC5407534.1"/>
    </source>
</evidence>
<evidence type="ECO:0000256" key="2">
    <source>
        <dbReference type="ARBA" id="ARBA00022679"/>
    </source>
</evidence>
<keyword evidence="2 4" id="KW-0808">Transferase</keyword>
<dbReference type="SUPFAM" id="SSF110710">
    <property type="entry name" value="TTHA0583/YokD-like"/>
    <property type="match status" value="1"/>
</dbReference>